<dbReference type="InterPro" id="IPR004513">
    <property type="entry name" value="FtsX"/>
</dbReference>
<evidence type="ECO:0000313" key="9">
    <source>
        <dbReference type="Proteomes" id="UP000201613"/>
    </source>
</evidence>
<evidence type="ECO:0000256" key="4">
    <source>
        <dbReference type="ARBA" id="ARBA00022989"/>
    </source>
</evidence>
<evidence type="ECO:0000256" key="3">
    <source>
        <dbReference type="ARBA" id="ARBA00022692"/>
    </source>
</evidence>
<evidence type="ECO:0000313" key="8">
    <source>
        <dbReference type="EMBL" id="SMY06803.1"/>
    </source>
</evidence>
<keyword evidence="3 6" id="KW-0812">Transmembrane</keyword>
<feature type="transmembrane region" description="Helical" evidence="6">
    <location>
        <begin position="271"/>
        <end position="289"/>
    </location>
</feature>
<feature type="transmembrane region" description="Helical" evidence="6">
    <location>
        <begin position="34"/>
        <end position="57"/>
    </location>
</feature>
<name>A0A238LB71_9RHOB</name>
<dbReference type="PANTHER" id="PTHR47755">
    <property type="entry name" value="CELL DIVISION PROTEIN FTSX"/>
    <property type="match status" value="1"/>
</dbReference>
<dbReference type="OrthoDB" id="9814843at2"/>
<dbReference type="InterPro" id="IPR003838">
    <property type="entry name" value="ABC3_permease_C"/>
</dbReference>
<dbReference type="GO" id="GO:0032153">
    <property type="term" value="C:cell division site"/>
    <property type="evidence" value="ECO:0007669"/>
    <property type="project" value="TreeGrafter"/>
</dbReference>
<feature type="domain" description="ABC3 transporter permease C-terminal" evidence="7">
    <location>
        <begin position="181"/>
        <end position="293"/>
    </location>
</feature>
<keyword evidence="8" id="KW-0131">Cell cycle</keyword>
<sequence>MIGALRRGLSLLAGDSQADRAVPPTGFTANLTVFTAGAMAFLAVFALALSLAAGRLADRWGEELARTSTLRISAPAEQMAAQTAAAIRLLETTPGVAAARALTADEQRDLLEPWFGPGLPIESLPVPQLIEIIEVDDGFDPTGLRARLQAEVPGAVLDDHTRWREPLIEAAGRLRFLGGVCIVLIALATAAMISLAAQAALSANAQVIRVLRLVGARDAYIARAFVRRFTLRALTGAAVGTVAGMVAILLLPRADVAGGFLTGLGFQGWAWLLPFVIPPLAAVVAFAATRSAALRCLKEQS</sequence>
<keyword evidence="2" id="KW-1003">Cell membrane</keyword>
<dbReference type="Proteomes" id="UP000201613">
    <property type="component" value="Unassembled WGS sequence"/>
</dbReference>
<organism evidence="8 9">
    <name type="scientific">Flavimaricola marinus</name>
    <dbReference type="NCBI Taxonomy" id="1819565"/>
    <lineage>
        <taxon>Bacteria</taxon>
        <taxon>Pseudomonadati</taxon>
        <taxon>Pseudomonadota</taxon>
        <taxon>Alphaproteobacteria</taxon>
        <taxon>Rhodobacterales</taxon>
        <taxon>Paracoccaceae</taxon>
        <taxon>Flavimaricola</taxon>
    </lineage>
</organism>
<evidence type="ECO:0000259" key="7">
    <source>
        <dbReference type="Pfam" id="PF02687"/>
    </source>
</evidence>
<keyword evidence="9" id="KW-1185">Reference proteome</keyword>
<dbReference type="Pfam" id="PF02687">
    <property type="entry name" value="FtsX"/>
    <property type="match status" value="1"/>
</dbReference>
<dbReference type="GO" id="GO:0005886">
    <property type="term" value="C:plasma membrane"/>
    <property type="evidence" value="ECO:0007669"/>
    <property type="project" value="UniProtKB-SubCell"/>
</dbReference>
<keyword evidence="8" id="KW-0132">Cell division</keyword>
<evidence type="ECO:0000256" key="5">
    <source>
        <dbReference type="ARBA" id="ARBA00023136"/>
    </source>
</evidence>
<feature type="transmembrane region" description="Helical" evidence="6">
    <location>
        <begin position="233"/>
        <end position="251"/>
    </location>
</feature>
<evidence type="ECO:0000256" key="2">
    <source>
        <dbReference type="ARBA" id="ARBA00022475"/>
    </source>
</evidence>
<evidence type="ECO:0000256" key="6">
    <source>
        <dbReference type="SAM" id="Phobius"/>
    </source>
</evidence>
<dbReference type="RefSeq" id="WP_093990938.1">
    <property type="nucleotide sequence ID" value="NZ_FXZK01000001.1"/>
</dbReference>
<feature type="transmembrane region" description="Helical" evidence="6">
    <location>
        <begin position="176"/>
        <end position="201"/>
    </location>
</feature>
<protein>
    <submittedName>
        <fullName evidence="8">Cell division ABC transporter subunit FtsX</fullName>
    </submittedName>
</protein>
<comment type="subcellular location">
    <subcellularLocation>
        <location evidence="1">Cell membrane</location>
        <topology evidence="1">Multi-pass membrane protein</topology>
    </subcellularLocation>
</comment>
<dbReference type="AlphaFoldDB" id="A0A238LB71"/>
<accession>A0A238LB71</accession>
<dbReference type="EMBL" id="FXZK01000001">
    <property type="protein sequence ID" value="SMY06803.1"/>
    <property type="molecule type" value="Genomic_DNA"/>
</dbReference>
<gene>
    <name evidence="8" type="ORF">LOM8899_00933</name>
</gene>
<reference evidence="8 9" key="1">
    <citation type="submission" date="2017-05" db="EMBL/GenBank/DDBJ databases">
        <authorList>
            <person name="Song R."/>
            <person name="Chenine A.L."/>
            <person name="Ruprecht R.M."/>
        </authorList>
    </citation>
    <scope>NUCLEOTIDE SEQUENCE [LARGE SCALE GENOMIC DNA]</scope>
    <source>
        <strain evidence="8 9">CECT 8899</strain>
    </source>
</reference>
<proteinExistence type="predicted"/>
<evidence type="ECO:0000256" key="1">
    <source>
        <dbReference type="ARBA" id="ARBA00004651"/>
    </source>
</evidence>
<keyword evidence="4 6" id="KW-1133">Transmembrane helix</keyword>
<keyword evidence="5 6" id="KW-0472">Membrane</keyword>
<dbReference type="GO" id="GO:0051301">
    <property type="term" value="P:cell division"/>
    <property type="evidence" value="ECO:0007669"/>
    <property type="project" value="UniProtKB-KW"/>
</dbReference>
<dbReference type="PANTHER" id="PTHR47755:SF1">
    <property type="entry name" value="CELL DIVISION PROTEIN FTSX"/>
    <property type="match status" value="1"/>
</dbReference>